<dbReference type="Proteomes" id="UP000215914">
    <property type="component" value="Unassembled WGS sequence"/>
</dbReference>
<keyword evidence="4 5" id="KW-0862">Zinc</keyword>
<feature type="zinc finger region" description="C3H1-type" evidence="5">
    <location>
        <begin position="18"/>
        <end position="45"/>
    </location>
</feature>
<dbReference type="GO" id="GO:0010468">
    <property type="term" value="P:regulation of gene expression"/>
    <property type="evidence" value="ECO:0007669"/>
    <property type="project" value="UniProtKB-ARBA"/>
</dbReference>
<evidence type="ECO:0000313" key="8">
    <source>
        <dbReference type="Proteomes" id="UP000215914"/>
    </source>
</evidence>
<accession>A0A9K3MWA7</accession>
<dbReference type="PANTHER" id="PTHR12547">
    <property type="entry name" value="CCCH ZINC FINGER/TIS11-RELATED"/>
    <property type="match status" value="1"/>
</dbReference>
<keyword evidence="8" id="KW-1185">Reference proteome</keyword>
<evidence type="ECO:0000256" key="2">
    <source>
        <dbReference type="ARBA" id="ARBA00022737"/>
    </source>
</evidence>
<dbReference type="Pfam" id="PF00642">
    <property type="entry name" value="zf-CCCH"/>
    <property type="match status" value="1"/>
</dbReference>
<comment type="caution">
    <text evidence="7">The sequence shown here is derived from an EMBL/GenBank/DDBJ whole genome shotgun (WGS) entry which is preliminary data.</text>
</comment>
<dbReference type="GO" id="GO:0008270">
    <property type="term" value="F:zinc ion binding"/>
    <property type="evidence" value="ECO:0007669"/>
    <property type="project" value="UniProtKB-KW"/>
</dbReference>
<reference evidence="7" key="2">
    <citation type="submission" date="2020-06" db="EMBL/GenBank/DDBJ databases">
        <title>Helianthus annuus Genome sequencing and assembly Release 2.</title>
        <authorList>
            <person name="Gouzy J."/>
            <person name="Langlade N."/>
            <person name="Munos S."/>
        </authorList>
    </citation>
    <scope>NUCLEOTIDE SEQUENCE</scope>
    <source>
        <tissue evidence="7">Leaves</tissue>
    </source>
</reference>
<keyword evidence="2" id="KW-0677">Repeat</keyword>
<dbReference type="GO" id="GO:0051252">
    <property type="term" value="P:regulation of RNA metabolic process"/>
    <property type="evidence" value="ECO:0007669"/>
    <property type="project" value="UniProtKB-ARBA"/>
</dbReference>
<name>A0A9K3MWA7_HELAN</name>
<dbReference type="Pfam" id="PF18044">
    <property type="entry name" value="zf-CCCH_4"/>
    <property type="match status" value="1"/>
</dbReference>
<dbReference type="PROSITE" id="PS50103">
    <property type="entry name" value="ZF_C3H1"/>
    <property type="match status" value="2"/>
</dbReference>
<dbReference type="Gene3D" id="4.10.1000.10">
    <property type="entry name" value="Zinc finger, CCCH-type"/>
    <property type="match status" value="2"/>
</dbReference>
<keyword evidence="3 5" id="KW-0863">Zinc-finger</keyword>
<organism evidence="7 8">
    <name type="scientific">Helianthus annuus</name>
    <name type="common">Common sunflower</name>
    <dbReference type="NCBI Taxonomy" id="4232"/>
    <lineage>
        <taxon>Eukaryota</taxon>
        <taxon>Viridiplantae</taxon>
        <taxon>Streptophyta</taxon>
        <taxon>Embryophyta</taxon>
        <taxon>Tracheophyta</taxon>
        <taxon>Spermatophyta</taxon>
        <taxon>Magnoliopsida</taxon>
        <taxon>eudicotyledons</taxon>
        <taxon>Gunneridae</taxon>
        <taxon>Pentapetalae</taxon>
        <taxon>asterids</taxon>
        <taxon>campanulids</taxon>
        <taxon>Asterales</taxon>
        <taxon>Asteraceae</taxon>
        <taxon>Asteroideae</taxon>
        <taxon>Heliantheae alliance</taxon>
        <taxon>Heliantheae</taxon>
        <taxon>Helianthus</taxon>
    </lineage>
</organism>
<evidence type="ECO:0000256" key="3">
    <source>
        <dbReference type="ARBA" id="ARBA00022771"/>
    </source>
</evidence>
<proteinExistence type="predicted"/>
<dbReference type="InterPro" id="IPR000571">
    <property type="entry name" value="Znf_CCCH"/>
</dbReference>
<evidence type="ECO:0000313" key="7">
    <source>
        <dbReference type="EMBL" id="KAF5777908.1"/>
    </source>
</evidence>
<evidence type="ECO:0000256" key="5">
    <source>
        <dbReference type="PROSITE-ProRule" id="PRU00723"/>
    </source>
</evidence>
<evidence type="ECO:0000256" key="4">
    <source>
        <dbReference type="ARBA" id="ARBA00022833"/>
    </source>
</evidence>
<feature type="domain" description="C3H1-type" evidence="6">
    <location>
        <begin position="74"/>
        <end position="102"/>
    </location>
</feature>
<evidence type="ECO:0000256" key="1">
    <source>
        <dbReference type="ARBA" id="ARBA00022723"/>
    </source>
</evidence>
<dbReference type="FunFam" id="4.10.1000.10:FF:000003">
    <property type="entry name" value="Zinc finger CCCH domain-containing protein"/>
    <property type="match status" value="1"/>
</dbReference>
<reference evidence="7" key="1">
    <citation type="journal article" date="2017" name="Nature">
        <title>The sunflower genome provides insights into oil metabolism, flowering and Asterid evolution.</title>
        <authorList>
            <person name="Badouin H."/>
            <person name="Gouzy J."/>
            <person name="Grassa C.J."/>
            <person name="Murat F."/>
            <person name="Staton S.E."/>
            <person name="Cottret L."/>
            <person name="Lelandais-Briere C."/>
            <person name="Owens G.L."/>
            <person name="Carrere S."/>
            <person name="Mayjonade B."/>
            <person name="Legrand L."/>
            <person name="Gill N."/>
            <person name="Kane N.C."/>
            <person name="Bowers J.E."/>
            <person name="Hubner S."/>
            <person name="Bellec A."/>
            <person name="Berard A."/>
            <person name="Berges H."/>
            <person name="Blanchet N."/>
            <person name="Boniface M.C."/>
            <person name="Brunel D."/>
            <person name="Catrice O."/>
            <person name="Chaidir N."/>
            <person name="Claudel C."/>
            <person name="Donnadieu C."/>
            <person name="Faraut T."/>
            <person name="Fievet G."/>
            <person name="Helmstetter N."/>
            <person name="King M."/>
            <person name="Knapp S.J."/>
            <person name="Lai Z."/>
            <person name="Le Paslier M.C."/>
            <person name="Lippi Y."/>
            <person name="Lorenzon L."/>
            <person name="Mandel J.R."/>
            <person name="Marage G."/>
            <person name="Marchand G."/>
            <person name="Marquand E."/>
            <person name="Bret-Mestries E."/>
            <person name="Morien E."/>
            <person name="Nambeesan S."/>
            <person name="Nguyen T."/>
            <person name="Pegot-Espagnet P."/>
            <person name="Pouilly N."/>
            <person name="Raftis F."/>
            <person name="Sallet E."/>
            <person name="Schiex T."/>
            <person name="Thomas J."/>
            <person name="Vandecasteele C."/>
            <person name="Vares D."/>
            <person name="Vear F."/>
            <person name="Vautrin S."/>
            <person name="Crespi M."/>
            <person name="Mangin B."/>
            <person name="Burke J.M."/>
            <person name="Salse J."/>
            <person name="Munos S."/>
            <person name="Vincourt P."/>
            <person name="Rieseberg L.H."/>
            <person name="Langlade N.B."/>
        </authorList>
    </citation>
    <scope>NUCLEOTIDE SEQUENCE</scope>
    <source>
        <tissue evidence="7">Leaves</tissue>
    </source>
</reference>
<evidence type="ECO:0000259" key="6">
    <source>
        <dbReference type="PROSITE" id="PS50103"/>
    </source>
</evidence>
<feature type="zinc finger region" description="C3H1-type" evidence="5">
    <location>
        <begin position="74"/>
        <end position="102"/>
    </location>
</feature>
<dbReference type="InterPro" id="IPR045877">
    <property type="entry name" value="ZFP36-like"/>
</dbReference>
<dbReference type="AlphaFoldDB" id="A0A9K3MWA7"/>
<dbReference type="GO" id="GO:0003729">
    <property type="term" value="F:mRNA binding"/>
    <property type="evidence" value="ECO:0007669"/>
    <property type="project" value="InterPro"/>
</dbReference>
<dbReference type="InterPro" id="IPR036855">
    <property type="entry name" value="Znf_CCCH_sf"/>
</dbReference>
<keyword evidence="1 5" id="KW-0479">Metal-binding</keyword>
<gene>
    <name evidence="7" type="ORF">HanXRQr2_Chr12g0541261</name>
</gene>
<protein>
    <submittedName>
        <fullName evidence="7">Transcription factor C3H family</fullName>
    </submittedName>
</protein>
<dbReference type="SUPFAM" id="SSF90229">
    <property type="entry name" value="CCCH zinc finger"/>
    <property type="match status" value="2"/>
</dbReference>
<dbReference type="SMART" id="SM00356">
    <property type="entry name" value="ZnF_C3H1"/>
    <property type="match status" value="2"/>
</dbReference>
<dbReference type="EMBL" id="MNCJ02000327">
    <property type="protein sequence ID" value="KAF5777908.1"/>
    <property type="molecule type" value="Genomic_DNA"/>
</dbReference>
<dbReference type="PANTHER" id="PTHR12547:SF121">
    <property type="entry name" value="ZINC FINGER CCCH DOMAIN-CONTAINING PROTEIN 39"/>
    <property type="match status" value="1"/>
</dbReference>
<sequence length="189" mass="22097">MNPHEPPYVNNRRTTYIFYKTRMCQRFAEGDCPNGDSCTFAHGPKDLREPPPNWQELANDNRSPGIWKDDEKIIKKMRICRNFYNREICPYGEKCTFLHESPDKFKFQPTNDNGGSSGIKVETVVDHGQRQTIVGQDSVKTHGLAGIHHFTCVWIQDIFFGFFFHGFQDIFFHGFHKEKNFAKPKNMLF</sequence>
<dbReference type="Gramene" id="mRNA:HanXRQr2_Chr12g0541261">
    <property type="protein sequence ID" value="CDS:HanXRQr2_Chr12g0541261.1"/>
    <property type="gene ID" value="HanXRQr2_Chr12g0541261"/>
</dbReference>
<dbReference type="InterPro" id="IPR041367">
    <property type="entry name" value="Znf-CCCH_4"/>
</dbReference>
<feature type="domain" description="C3H1-type" evidence="6">
    <location>
        <begin position="18"/>
        <end position="45"/>
    </location>
</feature>